<gene>
    <name evidence="1" type="ORF">CYMTET_16150</name>
</gene>
<evidence type="ECO:0008006" key="3">
    <source>
        <dbReference type="Google" id="ProtNLM"/>
    </source>
</evidence>
<evidence type="ECO:0000313" key="1">
    <source>
        <dbReference type="EMBL" id="KAK3275739.1"/>
    </source>
</evidence>
<proteinExistence type="predicted"/>
<dbReference type="AlphaFoldDB" id="A0AAE0GCS9"/>
<accession>A0AAE0GCS9</accession>
<keyword evidence="2" id="KW-1185">Reference proteome</keyword>
<organism evidence="1 2">
    <name type="scientific">Cymbomonas tetramitiformis</name>
    <dbReference type="NCBI Taxonomy" id="36881"/>
    <lineage>
        <taxon>Eukaryota</taxon>
        <taxon>Viridiplantae</taxon>
        <taxon>Chlorophyta</taxon>
        <taxon>Pyramimonadophyceae</taxon>
        <taxon>Pyramimonadales</taxon>
        <taxon>Pyramimonadaceae</taxon>
        <taxon>Cymbomonas</taxon>
    </lineage>
</organism>
<sequence>MVARAGMESLAYLVRGGRHLLARRRGMEGVMLALCRLRDLQEGDGIVTKEEFLARMLIKMNMVQQDEIRDILQMFDSHCSQNNVSRATLES</sequence>
<dbReference type="Proteomes" id="UP001190700">
    <property type="component" value="Unassembled WGS sequence"/>
</dbReference>
<dbReference type="InterPro" id="IPR011992">
    <property type="entry name" value="EF-hand-dom_pair"/>
</dbReference>
<reference evidence="1 2" key="1">
    <citation type="journal article" date="2015" name="Genome Biol. Evol.">
        <title>Comparative Genomics of a Bacterivorous Green Alga Reveals Evolutionary Causalities and Consequences of Phago-Mixotrophic Mode of Nutrition.</title>
        <authorList>
            <person name="Burns J.A."/>
            <person name="Paasch A."/>
            <person name="Narechania A."/>
            <person name="Kim E."/>
        </authorList>
    </citation>
    <scope>NUCLEOTIDE SEQUENCE [LARGE SCALE GENOMIC DNA]</scope>
    <source>
        <strain evidence="1 2">PLY_AMNH</strain>
    </source>
</reference>
<comment type="caution">
    <text evidence="1">The sequence shown here is derived from an EMBL/GenBank/DDBJ whole genome shotgun (WGS) entry which is preliminary data.</text>
</comment>
<evidence type="ECO:0000313" key="2">
    <source>
        <dbReference type="Proteomes" id="UP001190700"/>
    </source>
</evidence>
<name>A0AAE0GCS9_9CHLO</name>
<dbReference type="EMBL" id="LGRX02007049">
    <property type="protein sequence ID" value="KAK3275739.1"/>
    <property type="molecule type" value="Genomic_DNA"/>
</dbReference>
<dbReference type="SUPFAM" id="SSF47473">
    <property type="entry name" value="EF-hand"/>
    <property type="match status" value="1"/>
</dbReference>
<protein>
    <recommendedName>
        <fullName evidence="3">EF-hand domain-containing protein</fullName>
    </recommendedName>
</protein>